<feature type="compositionally biased region" description="Basic and acidic residues" evidence="1">
    <location>
        <begin position="431"/>
        <end position="442"/>
    </location>
</feature>
<feature type="region of interest" description="Disordered" evidence="1">
    <location>
        <begin position="328"/>
        <end position="347"/>
    </location>
</feature>
<feature type="region of interest" description="Disordered" evidence="1">
    <location>
        <begin position="26"/>
        <end position="121"/>
    </location>
</feature>
<feature type="compositionally biased region" description="Basic and acidic residues" evidence="1">
    <location>
        <begin position="400"/>
        <end position="413"/>
    </location>
</feature>
<reference evidence="2" key="1">
    <citation type="submission" date="2020-07" db="EMBL/GenBank/DDBJ databases">
        <title>Genome sequence and genetic diversity analysis of an under-domesticated orphan crop, white fonio (Digitaria exilis).</title>
        <authorList>
            <person name="Bennetzen J.L."/>
            <person name="Chen S."/>
            <person name="Ma X."/>
            <person name="Wang X."/>
            <person name="Yssel A.E.J."/>
            <person name="Chaluvadi S.R."/>
            <person name="Johnson M."/>
            <person name="Gangashetty P."/>
            <person name="Hamidou F."/>
            <person name="Sanogo M.D."/>
            <person name="Zwaenepoel A."/>
            <person name="Wallace J."/>
            <person name="Van De Peer Y."/>
            <person name="Van Deynze A."/>
        </authorList>
    </citation>
    <scope>NUCLEOTIDE SEQUENCE</scope>
    <source>
        <tissue evidence="2">Leaves</tissue>
    </source>
</reference>
<dbReference type="AlphaFoldDB" id="A0A835AJI3"/>
<dbReference type="Proteomes" id="UP000636709">
    <property type="component" value="Unassembled WGS sequence"/>
</dbReference>
<feature type="region of interest" description="Disordered" evidence="1">
    <location>
        <begin position="356"/>
        <end position="450"/>
    </location>
</feature>
<feature type="compositionally biased region" description="Basic and acidic residues" evidence="1">
    <location>
        <begin position="335"/>
        <end position="347"/>
    </location>
</feature>
<keyword evidence="3" id="KW-1185">Reference proteome</keyword>
<gene>
    <name evidence="2" type="ORF">HU200_053895</name>
</gene>
<feature type="compositionally biased region" description="Pro residues" evidence="1">
    <location>
        <begin position="366"/>
        <end position="379"/>
    </location>
</feature>
<feature type="compositionally biased region" description="Basic and acidic residues" evidence="1">
    <location>
        <begin position="51"/>
        <end position="72"/>
    </location>
</feature>
<dbReference type="EMBL" id="JACEFO010002319">
    <property type="protein sequence ID" value="KAF8666026.1"/>
    <property type="molecule type" value="Genomic_DNA"/>
</dbReference>
<proteinExistence type="predicted"/>
<evidence type="ECO:0000313" key="3">
    <source>
        <dbReference type="Proteomes" id="UP000636709"/>
    </source>
</evidence>
<name>A0A835AJI3_9POAL</name>
<protein>
    <submittedName>
        <fullName evidence="2">Uncharacterized protein</fullName>
    </submittedName>
</protein>
<feature type="region of interest" description="Disordered" evidence="1">
    <location>
        <begin position="259"/>
        <end position="279"/>
    </location>
</feature>
<dbReference type="OrthoDB" id="676990at2759"/>
<sequence>MYGRFTRCDDCALALDAIDPLTLRPEQMARTRQTPRRPKMSELPYRVAEYPLKRQNPDTYKDWAAEELQQKPEEEDPEEREPETSKSAVGEQEEQMVATTEEEMDADPGDAFDDDEVTRSRTPVLSPHQIAPRTPRWIVYNFVWDGGDHFYHNRLLRVLRARYSFGRVGVEYRSEWWTHVLYRSFWRTSVHVRVTDEISVHYALSDHDTQEVGIADAAHQAYHVYRHKCFAKIKDEPERYHPRRQSGATACTIASTADEKNEELQHQLGGPAPRSPEYPAVDRLEVVLKANEEGNFKPNWEQGELSYALGTPEHTSRVRGMGVIPWKHGFSGDLETYRSRSKAENESKFRALEERMAAQEERVSPISPPPTEPLPPPTADDPQHARTEPSVSSPAPPTERSAHEKKEAWEKAPKKPPPVPQKPASPPTENLTRKQLSEEATRAQKSIIRL</sequence>
<accession>A0A835AJI3</accession>
<feature type="compositionally biased region" description="Pro residues" evidence="1">
    <location>
        <begin position="415"/>
        <end position="426"/>
    </location>
</feature>
<comment type="caution">
    <text evidence="2">The sequence shown here is derived from an EMBL/GenBank/DDBJ whole genome shotgun (WGS) entry which is preliminary data.</text>
</comment>
<evidence type="ECO:0000313" key="2">
    <source>
        <dbReference type="EMBL" id="KAF8666026.1"/>
    </source>
</evidence>
<organism evidence="2 3">
    <name type="scientific">Digitaria exilis</name>
    <dbReference type="NCBI Taxonomy" id="1010633"/>
    <lineage>
        <taxon>Eukaryota</taxon>
        <taxon>Viridiplantae</taxon>
        <taxon>Streptophyta</taxon>
        <taxon>Embryophyta</taxon>
        <taxon>Tracheophyta</taxon>
        <taxon>Spermatophyta</taxon>
        <taxon>Magnoliopsida</taxon>
        <taxon>Liliopsida</taxon>
        <taxon>Poales</taxon>
        <taxon>Poaceae</taxon>
        <taxon>PACMAD clade</taxon>
        <taxon>Panicoideae</taxon>
        <taxon>Panicodae</taxon>
        <taxon>Paniceae</taxon>
        <taxon>Anthephorinae</taxon>
        <taxon>Digitaria</taxon>
    </lineage>
</organism>
<feature type="compositionally biased region" description="Acidic residues" evidence="1">
    <location>
        <begin position="100"/>
        <end position="116"/>
    </location>
</feature>
<evidence type="ECO:0000256" key="1">
    <source>
        <dbReference type="SAM" id="MobiDB-lite"/>
    </source>
</evidence>